<comment type="caution">
    <text evidence="3">The sequence shown here is derived from an EMBL/GenBank/DDBJ whole genome shotgun (WGS) entry which is preliminary data.</text>
</comment>
<protein>
    <submittedName>
        <fullName evidence="3">Glycosyltransferase family 4 protein</fullName>
    </submittedName>
</protein>
<name>A0A968GCA4_9SPIO</name>
<sequence>MRIALFTDTYLPQKNGVAVAVNQLKHELVKLGHDVYVYTIHIPSDGGEIEEQVLRSRALLVPRLGADENLLALPSRHKTLKQLKSDNIDIIHTHTELPQGFLGRYCAKALGIPHIHTVHTMWADYRHYLFRGRLLTERNVALIYHLFLRKTTAVITPSMKAQQFLERLGIKGVHINNGVDEEDFASLLSAERQNSLKEQLGIQSHHKVMIFVGRLAPEKRALPLLQILINVMHQRDDVMTILIGEGVDAETMKQQVSEQNLEKRCFFAGKVEHHEIVNYYAISDIYLTVSLSEVQPMTLIEALLSSLPIISRKDSAYNGLVVNDQNGGQYDSDEEVLEALIRVLDNPELLASYATFSRVLSAKFTARANAEETLNLYNKAVNAGRPEVFHKGPLVYDE</sequence>
<dbReference type="PANTHER" id="PTHR45947:SF3">
    <property type="entry name" value="SULFOQUINOVOSYL TRANSFERASE SQD2"/>
    <property type="match status" value="1"/>
</dbReference>
<feature type="domain" description="Glycosyl transferase family 1" evidence="1">
    <location>
        <begin position="195"/>
        <end position="353"/>
    </location>
</feature>
<dbReference type="Gene3D" id="3.40.50.2000">
    <property type="entry name" value="Glycogen Phosphorylase B"/>
    <property type="match status" value="2"/>
</dbReference>
<dbReference type="InterPro" id="IPR028098">
    <property type="entry name" value="Glyco_trans_4-like_N"/>
</dbReference>
<dbReference type="GO" id="GO:0016758">
    <property type="term" value="F:hexosyltransferase activity"/>
    <property type="evidence" value="ECO:0007669"/>
    <property type="project" value="TreeGrafter"/>
</dbReference>
<dbReference type="SUPFAM" id="SSF53756">
    <property type="entry name" value="UDP-Glycosyltransferase/glycogen phosphorylase"/>
    <property type="match status" value="1"/>
</dbReference>
<gene>
    <name evidence="3" type="ORF">HCT14_02140</name>
</gene>
<evidence type="ECO:0000313" key="4">
    <source>
        <dbReference type="Proteomes" id="UP000711995"/>
    </source>
</evidence>
<dbReference type="RefSeq" id="WP_167699917.1">
    <property type="nucleotide sequence ID" value="NZ_CP118174.1"/>
</dbReference>
<dbReference type="InterPro" id="IPR001296">
    <property type="entry name" value="Glyco_trans_1"/>
</dbReference>
<dbReference type="Pfam" id="PF13439">
    <property type="entry name" value="Glyco_transf_4"/>
    <property type="match status" value="1"/>
</dbReference>
<feature type="domain" description="Glycosyltransferase subfamily 4-like N-terminal" evidence="2">
    <location>
        <begin position="15"/>
        <end position="182"/>
    </location>
</feature>
<dbReference type="PANTHER" id="PTHR45947">
    <property type="entry name" value="SULFOQUINOVOSYL TRANSFERASE SQD2"/>
    <property type="match status" value="1"/>
</dbReference>
<accession>A0A968GCA4</accession>
<dbReference type="InterPro" id="IPR050194">
    <property type="entry name" value="Glycosyltransferase_grp1"/>
</dbReference>
<evidence type="ECO:0000313" key="3">
    <source>
        <dbReference type="EMBL" id="NIZ40314.1"/>
    </source>
</evidence>
<keyword evidence="4" id="KW-1185">Reference proteome</keyword>
<dbReference type="AlphaFoldDB" id="A0A968GCA4"/>
<organism evidence="3 4">
    <name type="scientific">Entomospira entomophila</name>
    <dbReference type="NCBI Taxonomy" id="2719988"/>
    <lineage>
        <taxon>Bacteria</taxon>
        <taxon>Pseudomonadati</taxon>
        <taxon>Spirochaetota</taxon>
        <taxon>Spirochaetia</taxon>
        <taxon>Spirochaetales</taxon>
        <taxon>Spirochaetaceae</taxon>
        <taxon>Entomospira</taxon>
    </lineage>
</organism>
<dbReference type="Pfam" id="PF00534">
    <property type="entry name" value="Glycos_transf_1"/>
    <property type="match status" value="1"/>
</dbReference>
<evidence type="ECO:0000259" key="1">
    <source>
        <dbReference type="Pfam" id="PF00534"/>
    </source>
</evidence>
<dbReference type="EMBL" id="JAATLJ010000001">
    <property type="protein sequence ID" value="NIZ40314.1"/>
    <property type="molecule type" value="Genomic_DNA"/>
</dbReference>
<evidence type="ECO:0000259" key="2">
    <source>
        <dbReference type="Pfam" id="PF13439"/>
    </source>
</evidence>
<proteinExistence type="predicted"/>
<reference evidence="3 4" key="1">
    <citation type="submission" date="2020-03" db="EMBL/GenBank/DDBJ databases">
        <title>Spirochaetal bacteria isolated from arthropods constitute a novel genus Entomospira genus novum within the order Spirochaetales.</title>
        <authorList>
            <person name="Grana-Miraglia L."/>
            <person name="Sikutova S."/>
            <person name="Fingerle V."/>
            <person name="Sing A."/>
            <person name="Castillo-Ramirez S."/>
            <person name="Margos G."/>
            <person name="Rudolf I."/>
        </authorList>
    </citation>
    <scope>NUCLEOTIDE SEQUENCE [LARGE SCALE GENOMIC DNA]</scope>
    <source>
        <strain evidence="3 4">BR193</strain>
    </source>
</reference>
<dbReference type="Proteomes" id="UP000711995">
    <property type="component" value="Unassembled WGS sequence"/>
</dbReference>